<dbReference type="PANTHER" id="PTHR43685">
    <property type="entry name" value="GLYCOSYLTRANSFERASE"/>
    <property type="match status" value="1"/>
</dbReference>
<reference evidence="2" key="1">
    <citation type="submission" date="2018-05" db="EMBL/GenBank/DDBJ databases">
        <authorList>
            <person name="Lanie J.A."/>
            <person name="Ng W.-L."/>
            <person name="Kazmierczak K.M."/>
            <person name="Andrzejewski T.M."/>
            <person name="Davidsen T.M."/>
            <person name="Wayne K.J."/>
            <person name="Tettelin H."/>
            <person name="Glass J.I."/>
            <person name="Rusch D."/>
            <person name="Podicherti R."/>
            <person name="Tsui H.-C.T."/>
            <person name="Winkler M.E."/>
        </authorList>
    </citation>
    <scope>NUCLEOTIDE SEQUENCE</scope>
</reference>
<feature type="domain" description="Glycosyltransferase 2-like" evidence="1">
    <location>
        <begin position="2"/>
        <end position="111"/>
    </location>
</feature>
<evidence type="ECO:0000313" key="2">
    <source>
        <dbReference type="EMBL" id="SVB15857.1"/>
    </source>
</evidence>
<dbReference type="InterPro" id="IPR029044">
    <property type="entry name" value="Nucleotide-diphossugar_trans"/>
</dbReference>
<dbReference type="SUPFAM" id="SSF53448">
    <property type="entry name" value="Nucleotide-diphospho-sugar transferases"/>
    <property type="match status" value="1"/>
</dbReference>
<dbReference type="EMBL" id="UINC01030832">
    <property type="protein sequence ID" value="SVB15857.1"/>
    <property type="molecule type" value="Genomic_DNA"/>
</dbReference>
<dbReference type="PANTHER" id="PTHR43685:SF2">
    <property type="entry name" value="GLYCOSYLTRANSFERASE 2-LIKE DOMAIN-CONTAINING PROTEIN"/>
    <property type="match status" value="1"/>
</dbReference>
<accession>A0A382BRQ5</accession>
<dbReference type="InterPro" id="IPR050834">
    <property type="entry name" value="Glycosyltransf_2"/>
</dbReference>
<gene>
    <name evidence="2" type="ORF">METZ01_LOCUS168711</name>
</gene>
<dbReference type="CDD" id="cd06433">
    <property type="entry name" value="GT_2_WfgS_like"/>
    <property type="match status" value="1"/>
</dbReference>
<sequence>MESIKEQTYTDIEKVVVDGASTDGTLSVLHKVLDENSVLISEPDHGIYDALNKGFSLSTGQVIGILHSDDVFADEMVLTEVAEAFANPAVDAVYGDLAYVSREDIKHVMRYWRAGEFSQKKLVFGWMPPHPALFLRRNVIENWGGFDTNYHISADYDAILRYFSQDGFQVVYIPRVLVKMRVGGLSNQSLSKIWQKSFEDLKILKKNK</sequence>
<protein>
    <recommendedName>
        <fullName evidence="1">Glycosyltransferase 2-like domain-containing protein</fullName>
    </recommendedName>
</protein>
<dbReference type="Pfam" id="PF00535">
    <property type="entry name" value="Glycos_transf_2"/>
    <property type="match status" value="1"/>
</dbReference>
<feature type="non-terminal residue" evidence="2">
    <location>
        <position position="208"/>
    </location>
</feature>
<organism evidence="2">
    <name type="scientific">marine metagenome</name>
    <dbReference type="NCBI Taxonomy" id="408172"/>
    <lineage>
        <taxon>unclassified sequences</taxon>
        <taxon>metagenomes</taxon>
        <taxon>ecological metagenomes</taxon>
    </lineage>
</organism>
<dbReference type="Gene3D" id="3.90.550.10">
    <property type="entry name" value="Spore Coat Polysaccharide Biosynthesis Protein SpsA, Chain A"/>
    <property type="match status" value="1"/>
</dbReference>
<dbReference type="AlphaFoldDB" id="A0A382BRQ5"/>
<dbReference type="InterPro" id="IPR001173">
    <property type="entry name" value="Glyco_trans_2-like"/>
</dbReference>
<name>A0A382BRQ5_9ZZZZ</name>
<evidence type="ECO:0000259" key="1">
    <source>
        <dbReference type="Pfam" id="PF00535"/>
    </source>
</evidence>
<proteinExistence type="predicted"/>